<feature type="compositionally biased region" description="Basic and acidic residues" evidence="1">
    <location>
        <begin position="87"/>
        <end position="97"/>
    </location>
</feature>
<protein>
    <submittedName>
        <fullName evidence="2">Uncharacterized protein</fullName>
    </submittedName>
</protein>
<accession>A0A813K4T2</accession>
<dbReference type="AlphaFoldDB" id="A0A813K4T2"/>
<evidence type="ECO:0000313" key="3">
    <source>
        <dbReference type="Proteomes" id="UP000626109"/>
    </source>
</evidence>
<evidence type="ECO:0000313" key="2">
    <source>
        <dbReference type="EMBL" id="CAE8691251.1"/>
    </source>
</evidence>
<organism evidence="2 3">
    <name type="scientific">Polarella glacialis</name>
    <name type="common">Dinoflagellate</name>
    <dbReference type="NCBI Taxonomy" id="89957"/>
    <lineage>
        <taxon>Eukaryota</taxon>
        <taxon>Sar</taxon>
        <taxon>Alveolata</taxon>
        <taxon>Dinophyceae</taxon>
        <taxon>Suessiales</taxon>
        <taxon>Suessiaceae</taxon>
        <taxon>Polarella</taxon>
    </lineage>
</organism>
<feature type="non-terminal residue" evidence="2">
    <location>
        <position position="1"/>
    </location>
</feature>
<feature type="non-terminal residue" evidence="2">
    <location>
        <position position="97"/>
    </location>
</feature>
<proteinExistence type="predicted"/>
<feature type="region of interest" description="Disordered" evidence="1">
    <location>
        <begin position="1"/>
        <end position="21"/>
    </location>
</feature>
<sequence length="97" mass="10439">VGQSELAIGASERHSARGSETRWMGCSSRVARDWLPPLGHSHSHGGAIFFCAETLEIALDRRYGSGSTGSSRDSELSAGSAGWHRRAAGDIDERENR</sequence>
<evidence type="ECO:0000256" key="1">
    <source>
        <dbReference type="SAM" id="MobiDB-lite"/>
    </source>
</evidence>
<feature type="region of interest" description="Disordered" evidence="1">
    <location>
        <begin position="63"/>
        <end position="97"/>
    </location>
</feature>
<reference evidence="2" key="1">
    <citation type="submission" date="2021-02" db="EMBL/GenBank/DDBJ databases">
        <authorList>
            <person name="Dougan E. K."/>
            <person name="Rhodes N."/>
            <person name="Thang M."/>
            <person name="Chan C."/>
        </authorList>
    </citation>
    <scope>NUCLEOTIDE SEQUENCE</scope>
</reference>
<comment type="caution">
    <text evidence="2">The sequence shown here is derived from an EMBL/GenBank/DDBJ whole genome shotgun (WGS) entry which is preliminary data.</text>
</comment>
<dbReference type="EMBL" id="CAJNNW010027399">
    <property type="protein sequence ID" value="CAE8691251.1"/>
    <property type="molecule type" value="Genomic_DNA"/>
</dbReference>
<name>A0A813K4T2_POLGL</name>
<gene>
    <name evidence="2" type="ORF">PGLA2088_LOCUS27317</name>
</gene>
<feature type="compositionally biased region" description="Basic and acidic residues" evidence="1">
    <location>
        <begin position="11"/>
        <end position="20"/>
    </location>
</feature>
<dbReference type="Proteomes" id="UP000626109">
    <property type="component" value="Unassembled WGS sequence"/>
</dbReference>